<sequence>MKPTQRLKVCICGGGGLGHVIAGVLASKGYTVNLLTSKPASWRHTIRVTDDFQKEYKGKLAVISDNPADVIPQSQFILFCLPGFLIQETLEKIKDHINIGTVVGSVVSSTGFLIMAQKILDKHIGLFGFQRVPFIARVAQYGKSAQLLGYKKELKVAFSNVHAEPKIVSVLQEMFDLPIIKLNHILEATLTNSNPLLHPARLYSLFRDYQPGKIYEEEYSFYEEWTDHSSATLIACDEEFQQVLREFPTKIEKIPSLLTYYESYDAQSLTAKIRSISAFKGIKVSMYPQLGGYVPNFNNRYFQEDFPYGIIIVKSIAKHLHVATPQIDEIIEWGQRMMGKEYLVNGRLVGKDIKQSGAISSSELDTVIKQENITID</sequence>
<gene>
    <name evidence="2" type="ORF">SAMN05661044_04011</name>
</gene>
<organism evidence="2 3">
    <name type="scientific">Olivibacter domesticus</name>
    <name type="common">Pseudosphingobacterium domesticum</name>
    <dbReference type="NCBI Taxonomy" id="407022"/>
    <lineage>
        <taxon>Bacteria</taxon>
        <taxon>Pseudomonadati</taxon>
        <taxon>Bacteroidota</taxon>
        <taxon>Sphingobacteriia</taxon>
        <taxon>Sphingobacteriales</taxon>
        <taxon>Sphingobacteriaceae</taxon>
        <taxon>Olivibacter</taxon>
    </lineage>
</organism>
<dbReference type="InterPro" id="IPR003421">
    <property type="entry name" value="Opine_DH"/>
</dbReference>
<dbReference type="GO" id="GO:0016491">
    <property type="term" value="F:oxidoreductase activity"/>
    <property type="evidence" value="ECO:0007669"/>
    <property type="project" value="InterPro"/>
</dbReference>
<dbReference type="Proteomes" id="UP000199421">
    <property type="component" value="Unassembled WGS sequence"/>
</dbReference>
<keyword evidence="3" id="KW-1185">Reference proteome</keyword>
<dbReference type="PANTHER" id="PTHR38015">
    <property type="entry name" value="BLR6086 PROTEIN"/>
    <property type="match status" value="1"/>
</dbReference>
<reference evidence="3" key="1">
    <citation type="submission" date="2016-10" db="EMBL/GenBank/DDBJ databases">
        <authorList>
            <person name="Varghese N."/>
            <person name="Submissions S."/>
        </authorList>
    </citation>
    <scope>NUCLEOTIDE SEQUENCE [LARGE SCALE GENOMIC DNA]</scope>
    <source>
        <strain evidence="3">DSM 18733</strain>
    </source>
</reference>
<dbReference type="InterPro" id="IPR008927">
    <property type="entry name" value="6-PGluconate_DH-like_C_sf"/>
</dbReference>
<dbReference type="Pfam" id="PF02317">
    <property type="entry name" value="Octopine_DH"/>
    <property type="match status" value="1"/>
</dbReference>
<proteinExistence type="predicted"/>
<dbReference type="AlphaFoldDB" id="A0A1H7V087"/>
<protein>
    <submittedName>
        <fullName evidence="2">Ketopantoate reductase PanE/ApbA</fullName>
    </submittedName>
</protein>
<dbReference type="SUPFAM" id="SSF48179">
    <property type="entry name" value="6-phosphogluconate dehydrogenase C-terminal domain-like"/>
    <property type="match status" value="1"/>
</dbReference>
<dbReference type="OrthoDB" id="1073746at2"/>
<dbReference type="Gene3D" id="1.10.1040.10">
    <property type="entry name" value="N-(1-d-carboxylethyl)-l-norvaline Dehydrogenase, domain 2"/>
    <property type="match status" value="1"/>
</dbReference>
<dbReference type="PANTHER" id="PTHR38015:SF1">
    <property type="entry name" value="OPINE DEHYDROGENASE DOMAIN-CONTAINING PROTEIN"/>
    <property type="match status" value="1"/>
</dbReference>
<dbReference type="SUPFAM" id="SSF51735">
    <property type="entry name" value="NAD(P)-binding Rossmann-fold domains"/>
    <property type="match status" value="1"/>
</dbReference>
<dbReference type="EMBL" id="FOAF01000006">
    <property type="protein sequence ID" value="SEM02167.1"/>
    <property type="molecule type" value="Genomic_DNA"/>
</dbReference>
<dbReference type="RefSeq" id="WP_093327945.1">
    <property type="nucleotide sequence ID" value="NZ_FOAF01000006.1"/>
</dbReference>
<evidence type="ECO:0000313" key="2">
    <source>
        <dbReference type="EMBL" id="SEM02167.1"/>
    </source>
</evidence>
<evidence type="ECO:0000259" key="1">
    <source>
        <dbReference type="Pfam" id="PF02317"/>
    </source>
</evidence>
<dbReference type="InterPro" id="IPR013328">
    <property type="entry name" value="6PGD_dom2"/>
</dbReference>
<feature type="domain" description="Opine dehydrogenase" evidence="1">
    <location>
        <begin position="183"/>
        <end position="338"/>
    </location>
</feature>
<dbReference type="InterPro" id="IPR051729">
    <property type="entry name" value="Opine/Lysopine_DH"/>
</dbReference>
<dbReference type="Gene3D" id="3.40.50.720">
    <property type="entry name" value="NAD(P)-binding Rossmann-like Domain"/>
    <property type="match status" value="1"/>
</dbReference>
<evidence type="ECO:0000313" key="3">
    <source>
        <dbReference type="Proteomes" id="UP000199421"/>
    </source>
</evidence>
<name>A0A1H7V087_OLID1</name>
<dbReference type="STRING" id="407022.SAMN05661044_04011"/>
<accession>A0A1H7V087</accession>
<dbReference type="InterPro" id="IPR036291">
    <property type="entry name" value="NAD(P)-bd_dom_sf"/>
</dbReference>